<dbReference type="Pfam" id="PF00563">
    <property type="entry name" value="EAL"/>
    <property type="match status" value="1"/>
</dbReference>
<comment type="caution">
    <text evidence="2">The sequence shown here is derived from an EMBL/GenBank/DDBJ whole genome shotgun (WGS) entry which is preliminary data.</text>
</comment>
<organism evidence="2 3">
    <name type="scientific">Luteibacter yeojuensis</name>
    <dbReference type="NCBI Taxonomy" id="345309"/>
    <lineage>
        <taxon>Bacteria</taxon>
        <taxon>Pseudomonadati</taxon>
        <taxon>Pseudomonadota</taxon>
        <taxon>Gammaproteobacteria</taxon>
        <taxon>Lysobacterales</taxon>
        <taxon>Rhodanobacteraceae</taxon>
        <taxon>Luteibacter</taxon>
    </lineage>
</organism>
<dbReference type="InterPro" id="IPR035919">
    <property type="entry name" value="EAL_sf"/>
</dbReference>
<accession>A0A0F3K0W8</accession>
<dbReference type="InterPro" id="IPR050706">
    <property type="entry name" value="Cyclic-di-GMP_PDE-like"/>
</dbReference>
<dbReference type="InterPro" id="IPR001633">
    <property type="entry name" value="EAL_dom"/>
</dbReference>
<protein>
    <submittedName>
        <fullName evidence="2">Diguanylate phosphodiesterase</fullName>
    </submittedName>
</protein>
<evidence type="ECO:0000313" key="3">
    <source>
        <dbReference type="Proteomes" id="UP000033651"/>
    </source>
</evidence>
<dbReference type="Gene3D" id="3.20.20.450">
    <property type="entry name" value="EAL domain"/>
    <property type="match status" value="1"/>
</dbReference>
<feature type="domain" description="EAL" evidence="1">
    <location>
        <begin position="1"/>
        <end position="248"/>
    </location>
</feature>
<dbReference type="GO" id="GO:0071111">
    <property type="term" value="F:cyclic-guanylate-specific phosphodiesterase activity"/>
    <property type="evidence" value="ECO:0007669"/>
    <property type="project" value="InterPro"/>
</dbReference>
<keyword evidence="3" id="KW-1185">Reference proteome</keyword>
<dbReference type="CDD" id="cd01948">
    <property type="entry name" value="EAL"/>
    <property type="match status" value="1"/>
</dbReference>
<evidence type="ECO:0000259" key="1">
    <source>
        <dbReference type="PROSITE" id="PS50883"/>
    </source>
</evidence>
<dbReference type="SMART" id="SM00052">
    <property type="entry name" value="EAL"/>
    <property type="match status" value="1"/>
</dbReference>
<dbReference type="RefSeq" id="WP_045831445.1">
    <property type="nucleotide sequence ID" value="NZ_JZRB01000089.1"/>
</dbReference>
<dbReference type="SUPFAM" id="SSF141868">
    <property type="entry name" value="EAL domain-like"/>
    <property type="match status" value="1"/>
</dbReference>
<dbReference type="Proteomes" id="UP000033651">
    <property type="component" value="Unassembled WGS sequence"/>
</dbReference>
<reference evidence="2 3" key="1">
    <citation type="submission" date="2015-03" db="EMBL/GenBank/DDBJ databases">
        <title>Draft genome sequence of Luteibacter yeojuensis strain SU11.</title>
        <authorList>
            <person name="Sulaiman J."/>
            <person name="Priya K."/>
            <person name="Chan K.-G."/>
        </authorList>
    </citation>
    <scope>NUCLEOTIDE SEQUENCE [LARGE SCALE GENOMIC DNA]</scope>
    <source>
        <strain evidence="2 3">SU11</strain>
    </source>
</reference>
<sequence>MGEQCTACGNAASVASRLTMAFQPIVNLRTRQVFAHEALVRGIQGESAHDILSTVPPTERYAFDQACRVVAIQTAAKVGPPALLSINFLPNAVYNPEHCLQATFAAAKAAGWPLNRVIFEVTEHEEVVDHDHLVGILSAYKAHGFLTAIDDFGAGFAGMNLLADFQPDLLKLDIALIRHINADPKRQCIVRHLVSLCAELGVAVIAEGVETEAECRALMDLGIPLQQGFYFARPLTAGLPDIHWPPESGKRPDDR</sequence>
<gene>
    <name evidence="2" type="ORF">VI08_20205</name>
</gene>
<dbReference type="PATRIC" id="fig|345309.4.peg.4134"/>
<name>A0A0F3K0W8_9GAMM</name>
<dbReference type="PANTHER" id="PTHR33121">
    <property type="entry name" value="CYCLIC DI-GMP PHOSPHODIESTERASE PDEF"/>
    <property type="match status" value="1"/>
</dbReference>
<dbReference type="EMBL" id="JZRB01000089">
    <property type="protein sequence ID" value="KJV24848.1"/>
    <property type="molecule type" value="Genomic_DNA"/>
</dbReference>
<proteinExistence type="predicted"/>
<dbReference type="OrthoDB" id="1673646at2"/>
<evidence type="ECO:0000313" key="2">
    <source>
        <dbReference type="EMBL" id="KJV24848.1"/>
    </source>
</evidence>
<dbReference type="AlphaFoldDB" id="A0A0F3K0W8"/>
<dbReference type="PROSITE" id="PS50883">
    <property type="entry name" value="EAL"/>
    <property type="match status" value="1"/>
</dbReference>
<dbReference type="PANTHER" id="PTHR33121:SF15">
    <property type="entry name" value="BLUE LIGHT- AND TEMPERATURE-REGULATED ANTIREPRESSOR BLUF"/>
    <property type="match status" value="1"/>
</dbReference>